<dbReference type="Proteomes" id="UP000628775">
    <property type="component" value="Unassembled WGS sequence"/>
</dbReference>
<dbReference type="PANTHER" id="PTHR33279:SF6">
    <property type="entry name" value="SULFUR CARRIER PROTEIN YEDF-RELATED"/>
    <property type="match status" value="1"/>
</dbReference>
<dbReference type="InterPro" id="IPR001455">
    <property type="entry name" value="TusA-like"/>
</dbReference>
<evidence type="ECO:0000313" key="4">
    <source>
        <dbReference type="Proteomes" id="UP000628775"/>
    </source>
</evidence>
<dbReference type="Pfam" id="PF01206">
    <property type="entry name" value="TusA"/>
    <property type="match status" value="1"/>
</dbReference>
<dbReference type="PANTHER" id="PTHR33279">
    <property type="entry name" value="SULFUR CARRIER PROTEIN YEDF-RELATED"/>
    <property type="match status" value="1"/>
</dbReference>
<proteinExistence type="inferred from homology"/>
<comment type="caution">
    <text evidence="3">The sequence shown here is derived from an EMBL/GenBank/DDBJ whole genome shotgun (WGS) entry which is preliminary data.</text>
</comment>
<dbReference type="PROSITE" id="PS01148">
    <property type="entry name" value="UPF0033"/>
    <property type="match status" value="1"/>
</dbReference>
<keyword evidence="4" id="KW-1185">Reference proteome</keyword>
<dbReference type="RefSeq" id="WP_188693849.1">
    <property type="nucleotide sequence ID" value="NZ_BMIR01000010.1"/>
</dbReference>
<dbReference type="InterPro" id="IPR036868">
    <property type="entry name" value="TusA-like_sf"/>
</dbReference>
<dbReference type="NCBIfam" id="NF008242">
    <property type="entry name" value="PRK11018.1"/>
    <property type="match status" value="1"/>
</dbReference>
<accession>A0A8J2YHY1</accession>
<evidence type="ECO:0000256" key="1">
    <source>
        <dbReference type="ARBA" id="ARBA00008984"/>
    </source>
</evidence>
<reference evidence="3" key="2">
    <citation type="submission" date="2020-09" db="EMBL/GenBank/DDBJ databases">
        <authorList>
            <person name="Sun Q."/>
            <person name="Zhou Y."/>
        </authorList>
    </citation>
    <scope>NUCLEOTIDE SEQUENCE</scope>
    <source>
        <strain evidence="3">CGMCC 1.15371</strain>
    </source>
</reference>
<feature type="domain" description="UPF0033" evidence="2">
    <location>
        <begin position="15"/>
        <end position="39"/>
    </location>
</feature>
<dbReference type="AlphaFoldDB" id="A0A8J2YHY1"/>
<reference evidence="3" key="1">
    <citation type="journal article" date="2014" name="Int. J. Syst. Evol. Microbiol.">
        <title>Complete genome sequence of Corynebacterium casei LMG S-19264T (=DSM 44701T), isolated from a smear-ripened cheese.</title>
        <authorList>
            <consortium name="US DOE Joint Genome Institute (JGI-PGF)"/>
            <person name="Walter F."/>
            <person name="Albersmeier A."/>
            <person name="Kalinowski J."/>
            <person name="Ruckert C."/>
        </authorList>
    </citation>
    <scope>NUCLEOTIDE SEQUENCE</scope>
    <source>
        <strain evidence="3">CGMCC 1.15371</strain>
    </source>
</reference>
<sequence>MSIKKQDQVLVSGSLDVRGESCPYPELYTLDAIKQLESGQILEVIADCPQSFINVPESAEKHGHKVLNTVKNGSTSYFYIQVK</sequence>
<protein>
    <submittedName>
        <fullName evidence="3">SirA-like protein</fullName>
    </submittedName>
</protein>
<organism evidence="3 4">
    <name type="scientific">Pullulanibacillus camelliae</name>
    <dbReference type="NCBI Taxonomy" id="1707096"/>
    <lineage>
        <taxon>Bacteria</taxon>
        <taxon>Bacillati</taxon>
        <taxon>Bacillota</taxon>
        <taxon>Bacilli</taxon>
        <taxon>Bacillales</taxon>
        <taxon>Sporolactobacillaceae</taxon>
        <taxon>Pullulanibacillus</taxon>
    </lineage>
</organism>
<name>A0A8J2YHY1_9BACL</name>
<dbReference type="EMBL" id="BMIR01000010">
    <property type="protein sequence ID" value="GGE43558.1"/>
    <property type="molecule type" value="Genomic_DNA"/>
</dbReference>
<dbReference type="SUPFAM" id="SSF64307">
    <property type="entry name" value="SirA-like"/>
    <property type="match status" value="1"/>
</dbReference>
<dbReference type="Gene3D" id="3.30.110.40">
    <property type="entry name" value="TusA-like domain"/>
    <property type="match status" value="1"/>
</dbReference>
<evidence type="ECO:0000313" key="3">
    <source>
        <dbReference type="EMBL" id="GGE43558.1"/>
    </source>
</evidence>
<gene>
    <name evidence="3" type="primary">yedF</name>
    <name evidence="3" type="ORF">GCM10011391_22880</name>
</gene>
<comment type="similarity">
    <text evidence="1">Belongs to the sulfur carrier protein TusA family.</text>
</comment>
<evidence type="ECO:0000259" key="2">
    <source>
        <dbReference type="PROSITE" id="PS01148"/>
    </source>
</evidence>